<evidence type="ECO:0000313" key="14">
    <source>
        <dbReference type="Proteomes" id="UP000437068"/>
    </source>
</evidence>
<evidence type="ECO:0000313" key="17">
    <source>
        <dbReference type="Proteomes" id="UP000441208"/>
    </source>
</evidence>
<dbReference type="EMBL" id="QXGB01000054">
    <property type="protein sequence ID" value="KAE9233984.1"/>
    <property type="molecule type" value="Genomic_DNA"/>
</dbReference>
<dbReference type="Proteomes" id="UP000440732">
    <property type="component" value="Unassembled WGS sequence"/>
</dbReference>
<dbReference type="Proteomes" id="UP000429523">
    <property type="component" value="Unassembled WGS sequence"/>
</dbReference>
<evidence type="ECO:0000313" key="12">
    <source>
        <dbReference type="Proteomes" id="UP000429523"/>
    </source>
</evidence>
<dbReference type="Proteomes" id="UP000488956">
    <property type="component" value="Unassembled WGS sequence"/>
</dbReference>
<evidence type="ECO:0000313" key="18">
    <source>
        <dbReference type="Proteomes" id="UP000460718"/>
    </source>
</evidence>
<dbReference type="EMBL" id="QXGD01000439">
    <property type="protein sequence ID" value="KAE9239630.1"/>
    <property type="molecule type" value="Genomic_DNA"/>
</dbReference>
<dbReference type="EMBL" id="QXGC01000364">
    <property type="protein sequence ID" value="KAE9239249.1"/>
    <property type="molecule type" value="Genomic_DNA"/>
</dbReference>
<feature type="compositionally biased region" description="Polar residues" evidence="1">
    <location>
        <begin position="1"/>
        <end position="14"/>
    </location>
</feature>
<evidence type="ECO:0000313" key="2">
    <source>
        <dbReference type="EMBL" id="KAE8948158.1"/>
    </source>
</evidence>
<evidence type="ECO:0000313" key="10">
    <source>
        <dbReference type="EMBL" id="KAE9319216.1"/>
    </source>
</evidence>
<accession>A0A6A3ZRW1</accession>
<dbReference type="OrthoDB" id="10484146at2759"/>
<dbReference type="EMBL" id="QXFZ01000055">
    <property type="protein sequence ID" value="KAE9136650.1"/>
    <property type="molecule type" value="Genomic_DNA"/>
</dbReference>
<name>A0A6A3ZRW1_9STRA</name>
<evidence type="ECO:0000313" key="9">
    <source>
        <dbReference type="EMBL" id="KAE9239630.1"/>
    </source>
</evidence>
<evidence type="ECO:0000313" key="16">
    <source>
        <dbReference type="Proteomes" id="UP000440732"/>
    </source>
</evidence>
<evidence type="ECO:0000313" key="4">
    <source>
        <dbReference type="EMBL" id="KAE9124681.1"/>
    </source>
</evidence>
<dbReference type="EMBL" id="QXGE01000233">
    <property type="protein sequence ID" value="KAE9319216.1"/>
    <property type="molecule type" value="Genomic_DNA"/>
</dbReference>
<feature type="region of interest" description="Disordered" evidence="1">
    <location>
        <begin position="1"/>
        <end position="50"/>
    </location>
</feature>
<proteinExistence type="predicted"/>
<evidence type="ECO:0000313" key="13">
    <source>
        <dbReference type="Proteomes" id="UP000433483"/>
    </source>
</evidence>
<dbReference type="Proteomes" id="UP000441208">
    <property type="component" value="Unassembled WGS sequence"/>
</dbReference>
<dbReference type="EMBL" id="QXFX01000229">
    <property type="protein sequence ID" value="KAE9124681.1"/>
    <property type="molecule type" value="Genomic_DNA"/>
</dbReference>
<dbReference type="Proteomes" id="UP000476176">
    <property type="component" value="Unassembled WGS sequence"/>
</dbReference>
<keyword evidence="13" id="KW-1185">Reference proteome</keyword>
<gene>
    <name evidence="10" type="ORF">PF001_g6014</name>
    <name evidence="9" type="ORF">PF002_g10176</name>
    <name evidence="8" type="ORF">PF004_g8033</name>
    <name evidence="7" type="ORF">PF005_g2101</name>
    <name evidence="6" type="ORF">PF006_g5791</name>
    <name evidence="5" type="ORF">PF007_g2103</name>
    <name evidence="11" type="ORF">PF008_g610</name>
    <name evidence="2" type="ORF">PF009_g2262</name>
    <name evidence="4" type="ORF">PF010_g5921</name>
    <name evidence="3" type="ORF">PF011_g6783</name>
</gene>
<comment type="caution">
    <text evidence="9">The sequence shown here is derived from an EMBL/GenBank/DDBJ whole genome shotgun (WGS) entry which is preliminary data.</text>
</comment>
<reference evidence="12 13" key="1">
    <citation type="submission" date="2018-08" db="EMBL/GenBank/DDBJ databases">
        <title>Genomic investigation of the strawberry pathogen Phytophthora fragariae indicates pathogenicity is determined by transcriptional variation in three key races.</title>
        <authorList>
            <person name="Adams T.M."/>
            <person name="Armitage A.D."/>
            <person name="Sobczyk M.K."/>
            <person name="Bates H.J."/>
            <person name="Dunwell J.M."/>
            <person name="Nellist C.F."/>
            <person name="Harrison R.J."/>
        </authorList>
    </citation>
    <scope>NUCLEOTIDE SEQUENCE [LARGE SCALE GENOMIC DNA]</scope>
    <source>
        <strain evidence="10 14">A4</strain>
        <strain evidence="9 15">BC-1</strain>
        <strain evidence="8 19">BC-23</strain>
        <strain evidence="7 13">NOV-27</strain>
        <strain evidence="6 16">NOV-5</strain>
        <strain evidence="5 17">NOV-71</strain>
        <strain evidence="11 20">NOV-77</strain>
        <strain evidence="2 12">NOV-9</strain>
        <strain evidence="4 21">ONT-3</strain>
        <strain evidence="3 18">SCRP245</strain>
    </source>
</reference>
<evidence type="ECO:0000313" key="7">
    <source>
        <dbReference type="EMBL" id="KAE9233984.1"/>
    </source>
</evidence>
<evidence type="ECO:0000313" key="21">
    <source>
        <dbReference type="Proteomes" id="UP000488956"/>
    </source>
</evidence>
<organism evidence="9 15">
    <name type="scientific">Phytophthora fragariae</name>
    <dbReference type="NCBI Taxonomy" id="53985"/>
    <lineage>
        <taxon>Eukaryota</taxon>
        <taxon>Sar</taxon>
        <taxon>Stramenopiles</taxon>
        <taxon>Oomycota</taxon>
        <taxon>Peronosporomycetes</taxon>
        <taxon>Peronosporales</taxon>
        <taxon>Peronosporaceae</taxon>
        <taxon>Phytophthora</taxon>
    </lineage>
</organism>
<dbReference type="Proteomes" id="UP000460718">
    <property type="component" value="Unassembled WGS sequence"/>
</dbReference>
<dbReference type="Proteomes" id="UP000437068">
    <property type="component" value="Unassembled WGS sequence"/>
</dbReference>
<evidence type="ECO:0000313" key="8">
    <source>
        <dbReference type="EMBL" id="KAE9239249.1"/>
    </source>
</evidence>
<dbReference type="EMBL" id="QXGF01000059">
    <property type="protein sequence ID" value="KAE8948158.1"/>
    <property type="molecule type" value="Genomic_DNA"/>
</dbReference>
<dbReference type="AlphaFoldDB" id="A0A6A3ZRW1"/>
<evidence type="ECO:0000256" key="1">
    <source>
        <dbReference type="SAM" id="MobiDB-lite"/>
    </source>
</evidence>
<evidence type="ECO:0000313" key="20">
    <source>
        <dbReference type="Proteomes" id="UP000486351"/>
    </source>
</evidence>
<dbReference type="Proteomes" id="UP000440367">
    <property type="component" value="Unassembled WGS sequence"/>
</dbReference>
<evidence type="ECO:0000313" key="11">
    <source>
        <dbReference type="EMBL" id="KAE9361871.1"/>
    </source>
</evidence>
<protein>
    <submittedName>
        <fullName evidence="9">Uncharacterized protein</fullName>
    </submittedName>
</protein>
<dbReference type="EMBL" id="QXGA01000223">
    <property type="protein sequence ID" value="KAE9149756.1"/>
    <property type="molecule type" value="Genomic_DNA"/>
</dbReference>
<evidence type="ECO:0000313" key="19">
    <source>
        <dbReference type="Proteomes" id="UP000476176"/>
    </source>
</evidence>
<dbReference type="Proteomes" id="UP000433483">
    <property type="component" value="Unassembled WGS sequence"/>
</dbReference>
<evidence type="ECO:0000313" key="15">
    <source>
        <dbReference type="Proteomes" id="UP000440367"/>
    </source>
</evidence>
<evidence type="ECO:0000313" key="5">
    <source>
        <dbReference type="EMBL" id="KAE9136650.1"/>
    </source>
</evidence>
<dbReference type="EMBL" id="QXFY01000013">
    <property type="protein sequence ID" value="KAE9361871.1"/>
    <property type="molecule type" value="Genomic_DNA"/>
</dbReference>
<evidence type="ECO:0000313" key="3">
    <source>
        <dbReference type="EMBL" id="KAE9017252.1"/>
    </source>
</evidence>
<dbReference type="EMBL" id="QXFW01000291">
    <property type="protein sequence ID" value="KAE9017252.1"/>
    <property type="molecule type" value="Genomic_DNA"/>
</dbReference>
<dbReference type="Proteomes" id="UP000486351">
    <property type="component" value="Unassembled WGS sequence"/>
</dbReference>
<evidence type="ECO:0000313" key="6">
    <source>
        <dbReference type="EMBL" id="KAE9149756.1"/>
    </source>
</evidence>
<sequence length="131" mass="13399">MARITQDSTESMNKFNEPATPFARPAKSPVAATSPPGYIETLPPQPQQKRSMGEMINTAANVASMLSDIASVATSVQQLAGGGDASGGAGGLNIPFAVPDMSQFLGGQDLSSLAGQDFSGLVGSDTTAQYF</sequence>